<evidence type="ECO:0000256" key="7">
    <source>
        <dbReference type="ARBA" id="ARBA00023065"/>
    </source>
</evidence>
<dbReference type="Pfam" id="PF00858">
    <property type="entry name" value="ASC"/>
    <property type="match status" value="1"/>
</dbReference>
<gene>
    <name evidence="13" type="ORF">BpHYR1_001121</name>
</gene>
<dbReference type="GO" id="GO:0015280">
    <property type="term" value="F:ligand-gated sodium channel activity"/>
    <property type="evidence" value="ECO:0007669"/>
    <property type="project" value="TreeGrafter"/>
</dbReference>
<comment type="subcellular location">
    <subcellularLocation>
        <location evidence="1">Membrane</location>
        <topology evidence="1">Multi-pass membrane protein</topology>
    </subcellularLocation>
</comment>
<accession>A0A3M7P0Y1</accession>
<dbReference type="PRINTS" id="PR01078">
    <property type="entry name" value="AMINACHANNEL"/>
</dbReference>
<comment type="similarity">
    <text evidence="11">Belongs to the amiloride-sensitive sodium channel (TC 1.A.6) family.</text>
</comment>
<keyword evidence="4 11" id="KW-0812">Transmembrane</keyword>
<dbReference type="PANTHER" id="PTHR11690">
    <property type="entry name" value="AMILORIDE-SENSITIVE SODIUM CHANNEL-RELATED"/>
    <property type="match status" value="1"/>
</dbReference>
<feature type="transmembrane region" description="Helical" evidence="12">
    <location>
        <begin position="40"/>
        <end position="57"/>
    </location>
</feature>
<evidence type="ECO:0000256" key="10">
    <source>
        <dbReference type="ARBA" id="ARBA00023303"/>
    </source>
</evidence>
<keyword evidence="5 12" id="KW-1133">Transmembrane helix</keyword>
<name>A0A3M7P0Y1_BRAPC</name>
<sequence>MNNSDDEIVKTFVIFKKWTDSFTMHGFPNIFRTKYITVRMMWIILFLFSNGFCFYIITKNIMNFFKYEVVTTIKVAERDSLPFPAVTVCNANSFVTEGGLQYVSDVLDKYNLTDFPNVILKDAYEGNLNDNSSILYFNYIFFRYFTTVFTKSSPEEIKQKLKIPYEQMFISCLYNFQPCNKNNWTWYYDSFFGNCYRFNTQQNSEIKNSYQAGKYQGLMIELFVGIPENQTTLSISTGAHIFVDDNLFKPFLGQGVDIAPGFISNLVLHRISTQQLPKPYSECNGNLDTINSFDSEYYRKVFRSNLTYRQDDCFLAYIQSEILKKCDCDEMAYNLISESNNPCDTLEEQICSMDHYQDLTQSNYKDKIENLCPLECQSVSFEIAKSENRYPSVNYAKDLIKTHEKLSSLLRNKTNISIEDLRENILAVNVYYEHLKVTEIRQSPSITWDGLVGSVGGTLGLFLGISFLSFVELIDLLFQIVFNKTSNKVFSSTEN</sequence>
<dbReference type="Proteomes" id="UP000276133">
    <property type="component" value="Unassembled WGS sequence"/>
</dbReference>
<keyword evidence="14" id="KW-1185">Reference proteome</keyword>
<dbReference type="Gene3D" id="2.60.470.10">
    <property type="entry name" value="Acid-sensing ion channels like domains"/>
    <property type="match status" value="1"/>
</dbReference>
<keyword evidence="9 11" id="KW-0739">Sodium transport</keyword>
<comment type="caution">
    <text evidence="13">The sequence shown here is derived from an EMBL/GenBank/DDBJ whole genome shotgun (WGS) entry which is preliminary data.</text>
</comment>
<reference evidence="13 14" key="1">
    <citation type="journal article" date="2018" name="Sci. Rep.">
        <title>Genomic signatures of local adaptation to the degree of environmental predictability in rotifers.</title>
        <authorList>
            <person name="Franch-Gras L."/>
            <person name="Hahn C."/>
            <person name="Garcia-Roger E.M."/>
            <person name="Carmona M.J."/>
            <person name="Serra M."/>
            <person name="Gomez A."/>
        </authorList>
    </citation>
    <scope>NUCLEOTIDE SEQUENCE [LARGE SCALE GENOMIC DNA]</scope>
    <source>
        <strain evidence="13">HYR1</strain>
    </source>
</reference>
<evidence type="ECO:0000256" key="3">
    <source>
        <dbReference type="ARBA" id="ARBA00022461"/>
    </source>
</evidence>
<dbReference type="AlphaFoldDB" id="A0A3M7P0Y1"/>
<feature type="transmembrane region" description="Helical" evidence="12">
    <location>
        <begin position="451"/>
        <end position="478"/>
    </location>
</feature>
<evidence type="ECO:0000313" key="13">
    <source>
        <dbReference type="EMBL" id="RMZ92818.1"/>
    </source>
</evidence>
<evidence type="ECO:0000256" key="11">
    <source>
        <dbReference type="RuleBase" id="RU000679"/>
    </source>
</evidence>
<evidence type="ECO:0000256" key="5">
    <source>
        <dbReference type="ARBA" id="ARBA00022989"/>
    </source>
</evidence>
<evidence type="ECO:0000256" key="2">
    <source>
        <dbReference type="ARBA" id="ARBA00022448"/>
    </source>
</evidence>
<evidence type="ECO:0000313" key="14">
    <source>
        <dbReference type="Proteomes" id="UP000276133"/>
    </source>
</evidence>
<dbReference type="InterPro" id="IPR001873">
    <property type="entry name" value="ENaC"/>
</dbReference>
<evidence type="ECO:0000256" key="9">
    <source>
        <dbReference type="ARBA" id="ARBA00023201"/>
    </source>
</evidence>
<dbReference type="GO" id="GO:0005886">
    <property type="term" value="C:plasma membrane"/>
    <property type="evidence" value="ECO:0007669"/>
    <property type="project" value="TreeGrafter"/>
</dbReference>
<keyword evidence="7 11" id="KW-0406">Ion transport</keyword>
<dbReference type="PANTHER" id="PTHR11690:SF248">
    <property type="entry name" value="PICKPOCKET 17, ISOFORM A"/>
    <property type="match status" value="1"/>
</dbReference>
<evidence type="ECO:0000256" key="12">
    <source>
        <dbReference type="SAM" id="Phobius"/>
    </source>
</evidence>
<dbReference type="Gene3D" id="1.10.287.770">
    <property type="entry name" value="YojJ-like"/>
    <property type="match status" value="1"/>
</dbReference>
<keyword evidence="3 11" id="KW-0894">Sodium channel</keyword>
<organism evidence="13 14">
    <name type="scientific">Brachionus plicatilis</name>
    <name type="common">Marine rotifer</name>
    <name type="synonym">Brachionus muelleri</name>
    <dbReference type="NCBI Taxonomy" id="10195"/>
    <lineage>
        <taxon>Eukaryota</taxon>
        <taxon>Metazoa</taxon>
        <taxon>Spiralia</taxon>
        <taxon>Gnathifera</taxon>
        <taxon>Rotifera</taxon>
        <taxon>Eurotatoria</taxon>
        <taxon>Monogononta</taxon>
        <taxon>Pseudotrocha</taxon>
        <taxon>Ploima</taxon>
        <taxon>Brachionidae</taxon>
        <taxon>Brachionus</taxon>
    </lineage>
</organism>
<protein>
    <submittedName>
        <fullName evidence="13">Acid-sensing ion channel 1</fullName>
    </submittedName>
</protein>
<evidence type="ECO:0000256" key="8">
    <source>
        <dbReference type="ARBA" id="ARBA00023136"/>
    </source>
</evidence>
<keyword evidence="8 12" id="KW-0472">Membrane</keyword>
<keyword evidence="10 11" id="KW-0407">Ion channel</keyword>
<evidence type="ECO:0000256" key="6">
    <source>
        <dbReference type="ARBA" id="ARBA00023053"/>
    </source>
</evidence>
<dbReference type="EMBL" id="REGN01014288">
    <property type="protein sequence ID" value="RMZ92818.1"/>
    <property type="molecule type" value="Genomic_DNA"/>
</dbReference>
<dbReference type="OrthoDB" id="6021021at2759"/>
<keyword evidence="6" id="KW-0915">Sodium</keyword>
<keyword evidence="2 11" id="KW-0813">Transport</keyword>
<evidence type="ECO:0000256" key="4">
    <source>
        <dbReference type="ARBA" id="ARBA00022692"/>
    </source>
</evidence>
<evidence type="ECO:0000256" key="1">
    <source>
        <dbReference type="ARBA" id="ARBA00004141"/>
    </source>
</evidence>
<proteinExistence type="inferred from homology"/>